<evidence type="ECO:0000313" key="1">
    <source>
        <dbReference type="EMBL" id="KAK3492074.1"/>
    </source>
</evidence>
<feature type="non-terminal residue" evidence="1">
    <location>
        <position position="1"/>
    </location>
</feature>
<comment type="caution">
    <text evidence="1">The sequence shown here is derived from an EMBL/GenBank/DDBJ whole genome shotgun (WGS) entry which is preliminary data.</text>
</comment>
<organism evidence="1 2">
    <name type="scientific">Neurospora hispaniola</name>
    <dbReference type="NCBI Taxonomy" id="588809"/>
    <lineage>
        <taxon>Eukaryota</taxon>
        <taxon>Fungi</taxon>
        <taxon>Dikarya</taxon>
        <taxon>Ascomycota</taxon>
        <taxon>Pezizomycotina</taxon>
        <taxon>Sordariomycetes</taxon>
        <taxon>Sordariomycetidae</taxon>
        <taxon>Sordariales</taxon>
        <taxon>Sordariaceae</taxon>
        <taxon>Neurospora</taxon>
    </lineage>
</organism>
<proteinExistence type="predicted"/>
<keyword evidence="2" id="KW-1185">Reference proteome</keyword>
<protein>
    <submittedName>
        <fullName evidence="1">Uncharacterized protein</fullName>
    </submittedName>
</protein>
<dbReference type="GeneID" id="87872491"/>
<gene>
    <name evidence="1" type="ORF">B0T23DRAFT_315600</name>
</gene>
<accession>A0AAJ0I787</accession>
<evidence type="ECO:0000313" key="2">
    <source>
        <dbReference type="Proteomes" id="UP001285908"/>
    </source>
</evidence>
<dbReference type="RefSeq" id="XP_062692532.1">
    <property type="nucleotide sequence ID" value="XM_062834869.1"/>
</dbReference>
<reference evidence="1 2" key="1">
    <citation type="journal article" date="2023" name="Mol. Phylogenet. Evol.">
        <title>Genome-scale phylogeny and comparative genomics of the fungal order Sordariales.</title>
        <authorList>
            <person name="Hensen N."/>
            <person name="Bonometti L."/>
            <person name="Westerberg I."/>
            <person name="Brannstrom I.O."/>
            <person name="Guillou S."/>
            <person name="Cros-Aarteil S."/>
            <person name="Calhoun S."/>
            <person name="Haridas S."/>
            <person name="Kuo A."/>
            <person name="Mondo S."/>
            <person name="Pangilinan J."/>
            <person name="Riley R."/>
            <person name="LaButti K."/>
            <person name="Andreopoulos B."/>
            <person name="Lipzen A."/>
            <person name="Chen C."/>
            <person name="Yan M."/>
            <person name="Daum C."/>
            <person name="Ng V."/>
            <person name="Clum A."/>
            <person name="Steindorff A."/>
            <person name="Ohm R.A."/>
            <person name="Martin F."/>
            <person name="Silar P."/>
            <person name="Natvig D.O."/>
            <person name="Lalanne C."/>
            <person name="Gautier V."/>
            <person name="Ament-Velasquez S.L."/>
            <person name="Kruys A."/>
            <person name="Hutchinson M.I."/>
            <person name="Powell A.J."/>
            <person name="Barry K."/>
            <person name="Miller A.N."/>
            <person name="Grigoriev I.V."/>
            <person name="Debuchy R."/>
            <person name="Gladieux P."/>
            <person name="Hiltunen Thoren M."/>
            <person name="Johannesson H."/>
        </authorList>
    </citation>
    <scope>NUCLEOTIDE SEQUENCE [LARGE SCALE GENOMIC DNA]</scope>
    <source>
        <strain evidence="1 2">FGSC 10403</strain>
    </source>
</reference>
<sequence>LEYDPQFGVLANTAKYLNYYIINSIPSKIINLEIDSIYVVLPSFITNLIE</sequence>
<name>A0AAJ0I787_9PEZI</name>
<dbReference type="Proteomes" id="UP001285908">
    <property type="component" value="Unassembled WGS sequence"/>
</dbReference>
<dbReference type="AlphaFoldDB" id="A0AAJ0I787"/>
<dbReference type="EMBL" id="JAULSX010000004">
    <property type="protein sequence ID" value="KAK3492074.1"/>
    <property type="molecule type" value="Genomic_DNA"/>
</dbReference>